<comment type="subcellular location">
    <subcellularLocation>
        <location evidence="1">Cell membrane</location>
        <topology evidence="1">Multi-pass membrane protein</topology>
    </subcellularLocation>
</comment>
<proteinExistence type="predicted"/>
<keyword evidence="9 10" id="KW-0472">Membrane</keyword>
<evidence type="ECO:0000256" key="9">
    <source>
        <dbReference type="ARBA" id="ARBA00023136"/>
    </source>
</evidence>
<dbReference type="STRING" id="371602.SAMN04487984_1212"/>
<feature type="transmembrane region" description="Helical" evidence="10">
    <location>
        <begin position="349"/>
        <end position="370"/>
    </location>
</feature>
<dbReference type="RefSeq" id="WP_084099331.1">
    <property type="nucleotide sequence ID" value="NZ_FWXK01000006.1"/>
</dbReference>
<sequence>MKTYKHYLENNPPLVLLLGFFILILIGSFLLALPISQQAPDVTYLDCLFTSTSAVCVTGLVTVPTFSAWTTFGKVIIISLIQVGGLGFMTFASLLALVLRRKISLKNRLIIKEQTNSLTMSGLVRLIQHILVYTFMIEFVGVILLMFRFIPMYGAKGIAYGIFHSISAFCNAGFDLIGANSLIDVNTDAFLLTVIGVLIILGGLGFTVMTDLMENHFHFRKLSLHSKIVMTTTGLLLGLTTLLIFVLEYHNPETLASLSVGDKLSNAFFQASTLRTAGFQSISQTALLDSSSALSVFNMFVGASPAGTGGGVKTTTFALLIIVALSEIKGNEEIEVFHRRLRWTTVKKAIALMMISLVWVLLVTFIILMVENARYLEVIYEVVSAFATVGLSRNFTSSLSAISKLLIILTMYIGRVGSLTILFGLSSNKHPKEYKEAHEDIMIG</sequence>
<evidence type="ECO:0000256" key="5">
    <source>
        <dbReference type="ARBA" id="ARBA00022692"/>
    </source>
</evidence>
<evidence type="ECO:0000256" key="6">
    <source>
        <dbReference type="ARBA" id="ARBA00022958"/>
    </source>
</evidence>
<organism evidence="11 12">
    <name type="scientific">Aerococcus suis</name>
    <dbReference type="NCBI Taxonomy" id="371602"/>
    <lineage>
        <taxon>Bacteria</taxon>
        <taxon>Bacillati</taxon>
        <taxon>Bacillota</taxon>
        <taxon>Bacilli</taxon>
        <taxon>Lactobacillales</taxon>
        <taxon>Aerococcaceae</taxon>
        <taxon>Aerococcus</taxon>
    </lineage>
</organism>
<keyword evidence="7 10" id="KW-1133">Transmembrane helix</keyword>
<feature type="transmembrane region" description="Helical" evidence="10">
    <location>
        <begin position="401"/>
        <end position="425"/>
    </location>
</feature>
<keyword evidence="12" id="KW-1185">Reference proteome</keyword>
<dbReference type="PANTHER" id="PTHR32024">
    <property type="entry name" value="TRK SYSTEM POTASSIUM UPTAKE PROTEIN TRKG-RELATED"/>
    <property type="match status" value="1"/>
</dbReference>
<dbReference type="OrthoDB" id="9810952at2"/>
<evidence type="ECO:0000256" key="3">
    <source>
        <dbReference type="ARBA" id="ARBA00022475"/>
    </source>
</evidence>
<keyword evidence="3" id="KW-1003">Cell membrane</keyword>
<feature type="transmembrane region" description="Helical" evidence="10">
    <location>
        <begin position="228"/>
        <end position="247"/>
    </location>
</feature>
<dbReference type="NCBIfam" id="TIGR00933">
    <property type="entry name" value="2a38"/>
    <property type="match status" value="1"/>
</dbReference>
<dbReference type="InterPro" id="IPR004772">
    <property type="entry name" value="TrkH"/>
</dbReference>
<evidence type="ECO:0000313" key="12">
    <source>
        <dbReference type="Proteomes" id="UP000243884"/>
    </source>
</evidence>
<dbReference type="EMBL" id="FWXK01000006">
    <property type="protein sequence ID" value="SMC44847.1"/>
    <property type="molecule type" value="Genomic_DNA"/>
</dbReference>
<keyword evidence="2" id="KW-0813">Transport</keyword>
<gene>
    <name evidence="11" type="ORF">SAMN04487984_1212</name>
</gene>
<accession>A0A1W1Z8T8</accession>
<evidence type="ECO:0000256" key="4">
    <source>
        <dbReference type="ARBA" id="ARBA00022538"/>
    </source>
</evidence>
<dbReference type="GO" id="GO:0005886">
    <property type="term" value="C:plasma membrane"/>
    <property type="evidence" value="ECO:0007669"/>
    <property type="project" value="UniProtKB-SubCell"/>
</dbReference>
<keyword evidence="5 10" id="KW-0812">Transmembrane</keyword>
<feature type="transmembrane region" description="Helical" evidence="10">
    <location>
        <begin position="157"/>
        <end position="177"/>
    </location>
</feature>
<dbReference type="AlphaFoldDB" id="A0A1W1Z8T8"/>
<feature type="transmembrane region" description="Helical" evidence="10">
    <location>
        <begin position="189"/>
        <end position="208"/>
    </location>
</feature>
<feature type="transmembrane region" description="Helical" evidence="10">
    <location>
        <begin position="75"/>
        <end position="99"/>
    </location>
</feature>
<keyword evidence="4" id="KW-0633">Potassium transport</keyword>
<evidence type="ECO:0000256" key="7">
    <source>
        <dbReference type="ARBA" id="ARBA00022989"/>
    </source>
</evidence>
<feature type="transmembrane region" description="Helical" evidence="10">
    <location>
        <begin position="14"/>
        <end position="35"/>
    </location>
</feature>
<evidence type="ECO:0000256" key="10">
    <source>
        <dbReference type="SAM" id="Phobius"/>
    </source>
</evidence>
<keyword evidence="6" id="KW-0630">Potassium</keyword>
<evidence type="ECO:0000256" key="2">
    <source>
        <dbReference type="ARBA" id="ARBA00022448"/>
    </source>
</evidence>
<dbReference type="Pfam" id="PF02386">
    <property type="entry name" value="TrkH"/>
    <property type="match status" value="1"/>
</dbReference>
<dbReference type="GO" id="GO:0015379">
    <property type="term" value="F:potassium:chloride symporter activity"/>
    <property type="evidence" value="ECO:0007669"/>
    <property type="project" value="InterPro"/>
</dbReference>
<dbReference type="InterPro" id="IPR003445">
    <property type="entry name" value="Cat_transpt"/>
</dbReference>
<evidence type="ECO:0000256" key="1">
    <source>
        <dbReference type="ARBA" id="ARBA00004651"/>
    </source>
</evidence>
<evidence type="ECO:0000313" key="11">
    <source>
        <dbReference type="EMBL" id="SMC44847.1"/>
    </source>
</evidence>
<reference evidence="12" key="1">
    <citation type="submission" date="2017-04" db="EMBL/GenBank/DDBJ databases">
        <authorList>
            <person name="Varghese N."/>
            <person name="Submissions S."/>
        </authorList>
    </citation>
    <scope>NUCLEOTIDE SEQUENCE [LARGE SCALE GENOMIC DNA]</scope>
    <source>
        <strain evidence="12">DSM 21500</strain>
    </source>
</reference>
<keyword evidence="8" id="KW-0406">Ion transport</keyword>
<dbReference type="Proteomes" id="UP000243884">
    <property type="component" value="Unassembled WGS sequence"/>
</dbReference>
<feature type="transmembrane region" description="Helical" evidence="10">
    <location>
        <begin position="130"/>
        <end position="151"/>
    </location>
</feature>
<name>A0A1W1Z8T8_9LACT</name>
<protein>
    <submittedName>
        <fullName evidence="11">Trk system potassium uptake protein TrkH</fullName>
    </submittedName>
</protein>
<evidence type="ECO:0000256" key="8">
    <source>
        <dbReference type="ARBA" id="ARBA00023065"/>
    </source>
</evidence>
<dbReference type="PANTHER" id="PTHR32024:SF1">
    <property type="entry name" value="KTR SYSTEM POTASSIUM UPTAKE PROTEIN B"/>
    <property type="match status" value="1"/>
</dbReference>